<evidence type="ECO:0008006" key="4">
    <source>
        <dbReference type="Google" id="ProtNLM"/>
    </source>
</evidence>
<protein>
    <recommendedName>
        <fullName evidence="4">Flagellar protein FlaG</fullName>
    </recommendedName>
</protein>
<gene>
    <name evidence="2" type="ORF">RF819_10615</name>
</gene>
<feature type="region of interest" description="Disordered" evidence="1">
    <location>
        <begin position="1"/>
        <end position="29"/>
    </location>
</feature>
<feature type="compositionally biased region" description="Polar residues" evidence="1">
    <location>
        <begin position="11"/>
        <end position="25"/>
    </location>
</feature>
<dbReference type="InterPro" id="IPR035924">
    <property type="entry name" value="FlaG-like_sf"/>
</dbReference>
<reference evidence="2 3" key="1">
    <citation type="submission" date="2017-01" db="EMBL/GenBank/DDBJ databases">
        <title>Genome sequencing of Rhodoferax fermentans JCM 7819.</title>
        <authorList>
            <person name="Kim Y.J."/>
            <person name="Farh M.E.-A."/>
            <person name="Yang D.-C."/>
        </authorList>
    </citation>
    <scope>NUCLEOTIDE SEQUENCE [LARGE SCALE GENOMIC DNA]</scope>
    <source>
        <strain evidence="2 3">JCM 7819</strain>
    </source>
</reference>
<name>A0A1T1ASQ2_RHOFE</name>
<dbReference type="PANTHER" id="PTHR37166">
    <property type="entry name" value="PROTEIN FLAG"/>
    <property type="match status" value="1"/>
</dbReference>
<dbReference type="OrthoDB" id="8565152at2"/>
<dbReference type="Pfam" id="PF03646">
    <property type="entry name" value="FlaG"/>
    <property type="match status" value="1"/>
</dbReference>
<sequence length="99" mass="10851">MNTLAPAKQPIKNNQNSGASNTTPSPAELNQLVSDMQSKVPVAAKELQFSVDQESGKQLLTLTDNVTKEVLWQVPSEVALRISKEMDRFQKGSLLNQQA</sequence>
<comment type="caution">
    <text evidence="2">The sequence shown here is derived from an EMBL/GenBank/DDBJ whole genome shotgun (WGS) entry which is preliminary data.</text>
</comment>
<dbReference type="PANTHER" id="PTHR37166:SF1">
    <property type="entry name" value="PROTEIN FLAG"/>
    <property type="match status" value="1"/>
</dbReference>
<keyword evidence="3" id="KW-1185">Reference proteome</keyword>
<dbReference type="InterPro" id="IPR005186">
    <property type="entry name" value="FlaG"/>
</dbReference>
<dbReference type="STRING" id="28066.RF819_10615"/>
<dbReference type="EMBL" id="MTJN01000002">
    <property type="protein sequence ID" value="OOV07121.1"/>
    <property type="molecule type" value="Genomic_DNA"/>
</dbReference>
<proteinExistence type="predicted"/>
<evidence type="ECO:0000313" key="3">
    <source>
        <dbReference type="Proteomes" id="UP000190750"/>
    </source>
</evidence>
<dbReference type="AlphaFoldDB" id="A0A1T1ASQ2"/>
<evidence type="ECO:0000256" key="1">
    <source>
        <dbReference type="SAM" id="MobiDB-lite"/>
    </source>
</evidence>
<dbReference type="Gene3D" id="3.30.160.170">
    <property type="entry name" value="FlaG-like"/>
    <property type="match status" value="1"/>
</dbReference>
<organism evidence="2 3">
    <name type="scientific">Rhodoferax fermentans</name>
    <dbReference type="NCBI Taxonomy" id="28066"/>
    <lineage>
        <taxon>Bacteria</taxon>
        <taxon>Pseudomonadati</taxon>
        <taxon>Pseudomonadota</taxon>
        <taxon>Betaproteobacteria</taxon>
        <taxon>Burkholderiales</taxon>
        <taxon>Comamonadaceae</taxon>
        <taxon>Rhodoferax</taxon>
    </lineage>
</organism>
<evidence type="ECO:0000313" key="2">
    <source>
        <dbReference type="EMBL" id="OOV07121.1"/>
    </source>
</evidence>
<accession>A0A1T1ASQ2</accession>
<dbReference type="SUPFAM" id="SSF160214">
    <property type="entry name" value="FlaG-like"/>
    <property type="match status" value="1"/>
</dbReference>
<dbReference type="Proteomes" id="UP000190750">
    <property type="component" value="Unassembled WGS sequence"/>
</dbReference>
<dbReference type="RefSeq" id="WP_158081259.1">
    <property type="nucleotide sequence ID" value="NZ_MTJN01000002.1"/>
</dbReference>